<dbReference type="RefSeq" id="WP_153096656.1">
    <property type="nucleotide sequence ID" value="NZ_VZBP01000064.1"/>
</dbReference>
<dbReference type="InterPro" id="IPR003615">
    <property type="entry name" value="HNH_nuc"/>
</dbReference>
<feature type="domain" description="HNH" evidence="1">
    <location>
        <begin position="104"/>
        <end position="147"/>
    </location>
</feature>
<protein>
    <submittedName>
        <fullName evidence="2">HNH endonuclease</fullName>
    </submittedName>
</protein>
<dbReference type="Proteomes" id="UP000405805">
    <property type="component" value="Unassembled WGS sequence"/>
</dbReference>
<accession>A0AA91A305</accession>
<dbReference type="Gene3D" id="1.10.30.50">
    <property type="match status" value="1"/>
</dbReference>
<sequence>MKKINHYQGDTLDFHKDVVNSKRNTADDKNKKNRLAALLPTSRKAFADYDAKFTRNSLKGLKIISLTKQEKEDFIGLYNFQSPIFTHLFNQLTTSEDGIDNSLCPYCTIGEASSLDHIVPKTVMPVFSDNPKNLIPCCSNCNSKKSNTWLADGNWDYINLYLDDIPTEQYLFVELSIENNTIRVKFYLDDSNSIDKDLYLKISNHYKKLDLCRRFEQYSFHEISETAILIKQFSKLLGNDKCKEIILATSLELQKRFGSNYWKAILRKECCMNDSIFQLLKNK</sequence>
<keyword evidence="2" id="KW-0255">Endonuclease</keyword>
<gene>
    <name evidence="2" type="ORF">F7D57_05345</name>
</gene>
<dbReference type="GO" id="GO:0004519">
    <property type="term" value="F:endonuclease activity"/>
    <property type="evidence" value="ECO:0007669"/>
    <property type="project" value="UniProtKB-KW"/>
</dbReference>
<organism evidence="2 3">
    <name type="scientific">Segatella copri</name>
    <dbReference type="NCBI Taxonomy" id="165179"/>
    <lineage>
        <taxon>Bacteria</taxon>
        <taxon>Pseudomonadati</taxon>
        <taxon>Bacteroidota</taxon>
        <taxon>Bacteroidia</taxon>
        <taxon>Bacteroidales</taxon>
        <taxon>Prevotellaceae</taxon>
        <taxon>Segatella</taxon>
    </lineage>
</organism>
<keyword evidence="2" id="KW-0378">Hydrolase</keyword>
<keyword evidence="2" id="KW-0540">Nuclease</keyword>
<name>A0AA91A305_9BACT</name>
<comment type="caution">
    <text evidence="2">The sequence shown here is derived from an EMBL/GenBank/DDBJ whole genome shotgun (WGS) entry which is preliminary data.</text>
</comment>
<dbReference type="Pfam" id="PF01844">
    <property type="entry name" value="HNH"/>
    <property type="match status" value="1"/>
</dbReference>
<dbReference type="InterPro" id="IPR002711">
    <property type="entry name" value="HNH"/>
</dbReference>
<proteinExistence type="predicted"/>
<evidence type="ECO:0000313" key="3">
    <source>
        <dbReference type="Proteomes" id="UP000405805"/>
    </source>
</evidence>
<reference evidence="3" key="1">
    <citation type="submission" date="2019-09" db="EMBL/GenBank/DDBJ databases">
        <title>Distinct polysaccharide growth profiles of human intestinal Prevotella copri isolates.</title>
        <authorList>
            <person name="Fehlner-Peach H."/>
            <person name="Magnabosco C."/>
            <person name="Raghavan V."/>
            <person name="Scher J.U."/>
            <person name="Tett A."/>
            <person name="Cox L.M."/>
            <person name="Gottsegen C."/>
            <person name="Watters A."/>
            <person name="Wiltshire- Gordon J.D."/>
            <person name="Segata N."/>
            <person name="Bonneau R."/>
            <person name="Littman D.R."/>
        </authorList>
    </citation>
    <scope>NUCLEOTIDE SEQUENCE [LARGE SCALE GENOMIC DNA]</scope>
    <source>
        <strain evidence="3">iA624</strain>
    </source>
</reference>
<dbReference type="AlphaFoldDB" id="A0AA91A305"/>
<evidence type="ECO:0000313" key="2">
    <source>
        <dbReference type="EMBL" id="MQO09158.1"/>
    </source>
</evidence>
<dbReference type="EMBL" id="VZBP01000064">
    <property type="protein sequence ID" value="MQO09158.1"/>
    <property type="molecule type" value="Genomic_DNA"/>
</dbReference>
<evidence type="ECO:0000259" key="1">
    <source>
        <dbReference type="Pfam" id="PF01844"/>
    </source>
</evidence>
<dbReference type="CDD" id="cd00085">
    <property type="entry name" value="HNHc"/>
    <property type="match status" value="1"/>
</dbReference>
<dbReference type="GO" id="GO:0003676">
    <property type="term" value="F:nucleic acid binding"/>
    <property type="evidence" value="ECO:0007669"/>
    <property type="project" value="InterPro"/>
</dbReference>
<dbReference type="GO" id="GO:0008270">
    <property type="term" value="F:zinc ion binding"/>
    <property type="evidence" value="ECO:0007669"/>
    <property type="project" value="InterPro"/>
</dbReference>